<keyword evidence="1" id="KW-1133">Transmembrane helix</keyword>
<protein>
    <submittedName>
        <fullName evidence="2">Protein of uncharacterized function, DUF481</fullName>
    </submittedName>
</protein>
<accession>A0A379E3J8</accession>
<dbReference type="InterPro" id="IPR007433">
    <property type="entry name" value="DUF481"/>
</dbReference>
<gene>
    <name evidence="2" type="ORF">NCTC13067_00675</name>
</gene>
<keyword evidence="1" id="KW-0472">Membrane</keyword>
<dbReference type="AlphaFoldDB" id="A0A379E3J8"/>
<name>A0A379E3J8_9BACT</name>
<reference evidence="2 3" key="1">
    <citation type="submission" date="2018-06" db="EMBL/GenBank/DDBJ databases">
        <authorList>
            <consortium name="Pathogen Informatics"/>
            <person name="Doyle S."/>
        </authorList>
    </citation>
    <scope>NUCLEOTIDE SEQUENCE [LARGE SCALE GENOMIC DNA]</scope>
    <source>
        <strain evidence="2 3">NCTC13067</strain>
    </source>
</reference>
<dbReference type="Proteomes" id="UP000255469">
    <property type="component" value="Unassembled WGS sequence"/>
</dbReference>
<feature type="transmembrane region" description="Helical" evidence="1">
    <location>
        <begin position="45"/>
        <end position="64"/>
    </location>
</feature>
<organism evidence="2 3">
    <name type="scientific">Prevotella denticola</name>
    <dbReference type="NCBI Taxonomy" id="28129"/>
    <lineage>
        <taxon>Bacteria</taxon>
        <taxon>Pseudomonadati</taxon>
        <taxon>Bacteroidota</taxon>
        <taxon>Bacteroidia</taxon>
        <taxon>Bacteroidales</taxon>
        <taxon>Prevotellaceae</taxon>
        <taxon>Prevotella</taxon>
    </lineage>
</organism>
<keyword evidence="1" id="KW-0812">Transmembrane</keyword>
<dbReference type="EMBL" id="UGTM01000001">
    <property type="protein sequence ID" value="SUB87020.1"/>
    <property type="molecule type" value="Genomic_DNA"/>
</dbReference>
<evidence type="ECO:0000313" key="3">
    <source>
        <dbReference type="Proteomes" id="UP000255469"/>
    </source>
</evidence>
<proteinExistence type="predicted"/>
<evidence type="ECO:0000256" key="1">
    <source>
        <dbReference type="SAM" id="Phobius"/>
    </source>
</evidence>
<sequence>MDNPIHVGDRQLCLSSFVFSDRRNVCLYFCFGQASSFQTMKKKTLLFLLSVLFSYLPAYSQMLFSENMTMDIDSAKTIQGSLQPVLDFKTEKENVLTLKNTANLNLLIRHKRVVNLINKLEFSTYGKKVTVSGGYVHVEYRYLLSRAFEIYPYAESQWAESRGMEYKISTGLQSRYRLVNKEKFLMFAAVGMFYEFEKWDDPTPNAAQPHAYSRSVKSHLSVSCKHHLGDHWELTTTAIHQAKPDGYFKAARFGGAIDLKYNITPKIGINGAYRLIYDTAPIVPIRKTYTTVEAGLNIAF</sequence>
<evidence type="ECO:0000313" key="2">
    <source>
        <dbReference type="EMBL" id="SUB87020.1"/>
    </source>
</evidence>
<dbReference type="Pfam" id="PF04338">
    <property type="entry name" value="DUF481"/>
    <property type="match status" value="1"/>
</dbReference>